<dbReference type="CDD" id="cd08161">
    <property type="entry name" value="SET"/>
    <property type="match status" value="1"/>
</dbReference>
<evidence type="ECO:0000259" key="1">
    <source>
        <dbReference type="PROSITE" id="PS50280"/>
    </source>
</evidence>
<feature type="domain" description="SET" evidence="1">
    <location>
        <begin position="9"/>
        <end position="131"/>
    </location>
</feature>
<dbReference type="Pfam" id="PF00856">
    <property type="entry name" value="SET"/>
    <property type="match status" value="1"/>
</dbReference>
<name>A0A6G0M730_9STRA</name>
<evidence type="ECO:0000313" key="2">
    <source>
        <dbReference type="EMBL" id="KAE9157341.1"/>
    </source>
</evidence>
<proteinExistence type="predicted"/>
<comment type="caution">
    <text evidence="2">The sequence shown here is derived from an EMBL/GenBank/DDBJ whole genome shotgun (WGS) entry which is preliminary data.</text>
</comment>
<gene>
    <name evidence="2" type="ORF">PF004_g32262</name>
</gene>
<dbReference type="EMBL" id="QXGC01009750">
    <property type="protein sequence ID" value="KAE9157341.1"/>
    <property type="molecule type" value="Genomic_DNA"/>
</dbReference>
<reference evidence="2 3" key="1">
    <citation type="submission" date="2018-09" db="EMBL/GenBank/DDBJ databases">
        <title>Genomic investigation of the strawberry pathogen Phytophthora fragariae indicates pathogenicity is determined by transcriptional variation in three key races.</title>
        <authorList>
            <person name="Adams T.M."/>
            <person name="Armitage A.D."/>
            <person name="Sobczyk M.K."/>
            <person name="Bates H.J."/>
            <person name="Dunwell J.M."/>
            <person name="Nellist C.F."/>
            <person name="Harrison R.J."/>
        </authorList>
    </citation>
    <scope>NUCLEOTIDE SEQUENCE [LARGE SCALE GENOMIC DNA]</scope>
    <source>
        <strain evidence="2 3">BC-23</strain>
    </source>
</reference>
<dbReference type="PROSITE" id="PS50280">
    <property type="entry name" value="SET"/>
    <property type="match status" value="1"/>
</dbReference>
<evidence type="ECO:0000313" key="3">
    <source>
        <dbReference type="Proteomes" id="UP000476176"/>
    </source>
</evidence>
<sequence>MQQRTEDAEHLAVVRDLPCRSWSVHHNGSRRRRRLGRVLRRAHRVPAVVEGQPPLAVKQNSWYTLLYNAKSVNKNSVYVDALKCGSITRFISHSCDPNAAFVEQQMRSGVRVFVKMIKNVKAGAQVTVHYGNERWFTCACDQCWAPRVVEVSDSEEE</sequence>
<dbReference type="InterPro" id="IPR001214">
    <property type="entry name" value="SET_dom"/>
</dbReference>
<accession>A0A6G0M730</accession>
<dbReference type="SUPFAM" id="SSF82199">
    <property type="entry name" value="SET domain"/>
    <property type="match status" value="1"/>
</dbReference>
<dbReference type="Gene3D" id="2.170.270.10">
    <property type="entry name" value="SET domain"/>
    <property type="match status" value="1"/>
</dbReference>
<protein>
    <recommendedName>
        <fullName evidence="1">SET domain-containing protein</fullName>
    </recommendedName>
</protein>
<dbReference type="AlphaFoldDB" id="A0A6G0M730"/>
<dbReference type="Proteomes" id="UP000476176">
    <property type="component" value="Unassembled WGS sequence"/>
</dbReference>
<dbReference type="InterPro" id="IPR046341">
    <property type="entry name" value="SET_dom_sf"/>
</dbReference>
<organism evidence="2 3">
    <name type="scientific">Phytophthora fragariae</name>
    <dbReference type="NCBI Taxonomy" id="53985"/>
    <lineage>
        <taxon>Eukaryota</taxon>
        <taxon>Sar</taxon>
        <taxon>Stramenopiles</taxon>
        <taxon>Oomycota</taxon>
        <taxon>Peronosporomycetes</taxon>
        <taxon>Peronosporales</taxon>
        <taxon>Peronosporaceae</taxon>
        <taxon>Phytophthora</taxon>
    </lineage>
</organism>
<dbReference type="SMART" id="SM00317">
    <property type="entry name" value="SET"/>
    <property type="match status" value="1"/>
</dbReference>